<keyword evidence="5 7" id="KW-0472">Membrane</keyword>
<feature type="transmembrane region" description="Helical" evidence="7">
    <location>
        <begin position="268"/>
        <end position="287"/>
    </location>
</feature>
<accession>A0ABV2QTA2</accession>
<feature type="transmembrane region" description="Helical" evidence="7">
    <location>
        <begin position="76"/>
        <end position="96"/>
    </location>
</feature>
<comment type="caution">
    <text evidence="8">The sequence shown here is derived from an EMBL/GenBank/DDBJ whole genome shotgun (WGS) entry which is preliminary data.</text>
</comment>
<evidence type="ECO:0000256" key="4">
    <source>
        <dbReference type="ARBA" id="ARBA00022989"/>
    </source>
</evidence>
<dbReference type="Proteomes" id="UP001549321">
    <property type="component" value="Unassembled WGS sequence"/>
</dbReference>
<evidence type="ECO:0000256" key="7">
    <source>
        <dbReference type="SAM" id="Phobius"/>
    </source>
</evidence>
<dbReference type="Pfam" id="PF02653">
    <property type="entry name" value="BPD_transp_2"/>
    <property type="match status" value="1"/>
</dbReference>
<keyword evidence="9" id="KW-1185">Reference proteome</keyword>
<evidence type="ECO:0000256" key="3">
    <source>
        <dbReference type="ARBA" id="ARBA00022692"/>
    </source>
</evidence>
<feature type="transmembrane region" description="Helical" evidence="7">
    <location>
        <begin position="103"/>
        <end position="122"/>
    </location>
</feature>
<feature type="region of interest" description="Disordered" evidence="6">
    <location>
        <begin position="1"/>
        <end position="24"/>
    </location>
</feature>
<dbReference type="PANTHER" id="PTHR32196:SF72">
    <property type="entry name" value="RIBOSE IMPORT PERMEASE PROTEIN RBSC"/>
    <property type="match status" value="1"/>
</dbReference>
<dbReference type="PANTHER" id="PTHR32196">
    <property type="entry name" value="ABC TRANSPORTER PERMEASE PROTEIN YPHD-RELATED-RELATED"/>
    <property type="match status" value="1"/>
</dbReference>
<evidence type="ECO:0000256" key="5">
    <source>
        <dbReference type="ARBA" id="ARBA00023136"/>
    </source>
</evidence>
<feature type="transmembrane region" description="Helical" evidence="7">
    <location>
        <begin position="128"/>
        <end position="148"/>
    </location>
</feature>
<reference evidence="8 9" key="1">
    <citation type="submission" date="2024-06" db="EMBL/GenBank/DDBJ databases">
        <title>Sorghum-associated microbial communities from plants grown in Nebraska, USA.</title>
        <authorList>
            <person name="Schachtman D."/>
        </authorList>
    </citation>
    <scope>NUCLEOTIDE SEQUENCE [LARGE SCALE GENOMIC DNA]</scope>
    <source>
        <strain evidence="8 9">3207</strain>
    </source>
</reference>
<feature type="transmembrane region" description="Helical" evidence="7">
    <location>
        <begin position="44"/>
        <end position="64"/>
    </location>
</feature>
<feature type="transmembrane region" description="Helical" evidence="7">
    <location>
        <begin position="348"/>
        <end position="368"/>
    </location>
</feature>
<proteinExistence type="predicted"/>
<evidence type="ECO:0000313" key="8">
    <source>
        <dbReference type="EMBL" id="MET4632254.1"/>
    </source>
</evidence>
<comment type="subcellular location">
    <subcellularLocation>
        <location evidence="1">Cell membrane</location>
        <topology evidence="1">Multi-pass membrane protein</topology>
    </subcellularLocation>
</comment>
<evidence type="ECO:0000313" key="9">
    <source>
        <dbReference type="Proteomes" id="UP001549321"/>
    </source>
</evidence>
<name>A0ABV2QTA2_9HYPH</name>
<feature type="transmembrane region" description="Helical" evidence="7">
    <location>
        <begin position="307"/>
        <end position="336"/>
    </location>
</feature>
<evidence type="ECO:0000256" key="6">
    <source>
        <dbReference type="SAM" id="MobiDB-lite"/>
    </source>
</evidence>
<keyword evidence="3 7" id="KW-0812">Transmembrane</keyword>
<dbReference type="RefSeq" id="WP_354548026.1">
    <property type="nucleotide sequence ID" value="NZ_JBEPSM010000001.1"/>
</dbReference>
<feature type="transmembrane region" description="Helical" evidence="7">
    <location>
        <begin position="218"/>
        <end position="238"/>
    </location>
</feature>
<dbReference type="InterPro" id="IPR001851">
    <property type="entry name" value="ABC_transp_permease"/>
</dbReference>
<dbReference type="EMBL" id="JBEPSM010000001">
    <property type="protein sequence ID" value="MET4632254.1"/>
    <property type="molecule type" value="Genomic_DNA"/>
</dbReference>
<organism evidence="8 9">
    <name type="scientific">Kaistia defluvii</name>
    <dbReference type="NCBI Taxonomy" id="410841"/>
    <lineage>
        <taxon>Bacteria</taxon>
        <taxon>Pseudomonadati</taxon>
        <taxon>Pseudomonadota</taxon>
        <taxon>Alphaproteobacteria</taxon>
        <taxon>Hyphomicrobiales</taxon>
        <taxon>Kaistiaceae</taxon>
        <taxon>Kaistia</taxon>
    </lineage>
</organism>
<keyword evidence="4 7" id="KW-1133">Transmembrane helix</keyword>
<protein>
    <submittedName>
        <fullName evidence="8">Fructose transport system permease protein</fullName>
    </submittedName>
</protein>
<feature type="transmembrane region" description="Helical" evidence="7">
    <location>
        <begin position="155"/>
        <end position="173"/>
    </location>
</feature>
<evidence type="ECO:0000256" key="1">
    <source>
        <dbReference type="ARBA" id="ARBA00004651"/>
    </source>
</evidence>
<dbReference type="CDD" id="cd06579">
    <property type="entry name" value="TM_PBP1_transp_AraH_like"/>
    <property type="match status" value="1"/>
</dbReference>
<keyword evidence="2" id="KW-1003">Cell membrane</keyword>
<sequence length="373" mass="39452">MSDNATGSAAAERGLPPAEPGGVASFDEADRGPIRRMQEFLHRFPTSIPFIVLLIGVVIFSFAAPGKFLAPFNFSLILQQVTIIAILGVAQTLVILTAGIDLSVGVIMILASVVMGRTAVVYGVPVEIAFPLGLLAGLACGFVNGVIVTKLRLPPFIVTLGTWSIFGALNVWYSRSETIRQADVQETAPFLQWTGTIIKPYDFFSKTLGLDLTFLKGWVLNYGSVVMLIVAAVIWYVLNKTAFGRHVYASGDDPDAARLAGINTDRTLIGVYALAGFICAIAAWVLIGRIGGVSPQAGQTANLDSITAVVIGGTSLFGGRGSIVGTLVGALIVGVFRNGLALSGLELLWQDFAVGVLIIVAVTIDQWIRKISS</sequence>
<evidence type="ECO:0000256" key="2">
    <source>
        <dbReference type="ARBA" id="ARBA00022475"/>
    </source>
</evidence>
<gene>
    <name evidence="8" type="ORF">ABIE08_000167</name>
</gene>